<dbReference type="Proteomes" id="UP001165122">
    <property type="component" value="Unassembled WGS sequence"/>
</dbReference>
<evidence type="ECO:0000313" key="2">
    <source>
        <dbReference type="Proteomes" id="UP001165122"/>
    </source>
</evidence>
<reference evidence="2" key="1">
    <citation type="journal article" date="2023" name="Commun. Biol.">
        <title>Genome analysis of Parmales, the sister group of diatoms, reveals the evolutionary specialization of diatoms from phago-mixotrophs to photoautotrophs.</title>
        <authorList>
            <person name="Ban H."/>
            <person name="Sato S."/>
            <person name="Yoshikawa S."/>
            <person name="Yamada K."/>
            <person name="Nakamura Y."/>
            <person name="Ichinomiya M."/>
            <person name="Sato N."/>
            <person name="Blanc-Mathieu R."/>
            <person name="Endo H."/>
            <person name="Kuwata A."/>
            <person name="Ogata H."/>
        </authorList>
    </citation>
    <scope>NUCLEOTIDE SEQUENCE [LARGE SCALE GENOMIC DNA]</scope>
    <source>
        <strain evidence="2">NIES 3700</strain>
    </source>
</reference>
<accession>A0A9W7ADP3</accession>
<protein>
    <submittedName>
        <fullName evidence="1">Uncharacterized protein</fullName>
    </submittedName>
</protein>
<dbReference type="AlphaFoldDB" id="A0A9W7ADP3"/>
<dbReference type="GO" id="GO:0016020">
    <property type="term" value="C:membrane"/>
    <property type="evidence" value="ECO:0007669"/>
    <property type="project" value="InterPro"/>
</dbReference>
<sequence length="66" mass="7264">MTEDGELAFKYHASGTFSEQMGLFGFPFDSQDLTFTLSSAIPSDKIVMRELQPGTGSEKRQTSAIQ</sequence>
<proteinExistence type="predicted"/>
<organism evidence="1 2">
    <name type="scientific">Triparma laevis f. longispina</name>
    <dbReference type="NCBI Taxonomy" id="1714387"/>
    <lineage>
        <taxon>Eukaryota</taxon>
        <taxon>Sar</taxon>
        <taxon>Stramenopiles</taxon>
        <taxon>Ochrophyta</taxon>
        <taxon>Bolidophyceae</taxon>
        <taxon>Parmales</taxon>
        <taxon>Triparmaceae</taxon>
        <taxon>Triparma</taxon>
    </lineage>
</organism>
<dbReference type="Gene3D" id="2.70.170.10">
    <property type="entry name" value="Neurotransmitter-gated ion-channel ligand-binding domain"/>
    <property type="match status" value="1"/>
</dbReference>
<dbReference type="OrthoDB" id="63195at2759"/>
<dbReference type="GO" id="GO:0005230">
    <property type="term" value="F:extracellular ligand-gated monoatomic ion channel activity"/>
    <property type="evidence" value="ECO:0007669"/>
    <property type="project" value="InterPro"/>
</dbReference>
<keyword evidence="2" id="KW-1185">Reference proteome</keyword>
<gene>
    <name evidence="1" type="ORF">TrLO_g10961</name>
</gene>
<name>A0A9W7ADP3_9STRA</name>
<evidence type="ECO:0000313" key="1">
    <source>
        <dbReference type="EMBL" id="GMH70806.1"/>
    </source>
</evidence>
<dbReference type="EMBL" id="BRXW01000628">
    <property type="protein sequence ID" value="GMH70806.1"/>
    <property type="molecule type" value="Genomic_DNA"/>
</dbReference>
<comment type="caution">
    <text evidence="1">The sequence shown here is derived from an EMBL/GenBank/DDBJ whole genome shotgun (WGS) entry which is preliminary data.</text>
</comment>
<dbReference type="InterPro" id="IPR036734">
    <property type="entry name" value="Neur_chan_lig-bd_sf"/>
</dbReference>